<evidence type="ECO:0000256" key="5">
    <source>
        <dbReference type="ARBA" id="ARBA00023004"/>
    </source>
</evidence>
<protein>
    <recommendedName>
        <fullName evidence="6">Desulfoferrodoxin ferrous iron-binding domain-containing protein</fullName>
    </recommendedName>
</protein>
<dbReference type="GO" id="GO:0005506">
    <property type="term" value="F:iron ion binding"/>
    <property type="evidence" value="ECO:0007669"/>
    <property type="project" value="InterPro"/>
</dbReference>
<dbReference type="InterPro" id="IPR036073">
    <property type="entry name" value="Desulfoferrodoxin_Fe-bd_dom_sf"/>
</dbReference>
<keyword evidence="5" id="KW-0408">Iron</keyword>
<accession>A0A645A607</accession>
<dbReference type="Pfam" id="PF01880">
    <property type="entry name" value="Desulfoferrodox"/>
    <property type="match status" value="1"/>
</dbReference>
<keyword evidence="3" id="KW-0479">Metal-binding</keyword>
<proteinExistence type="inferred from homology"/>
<reference evidence="7" key="1">
    <citation type="submission" date="2019-08" db="EMBL/GenBank/DDBJ databases">
        <authorList>
            <person name="Kucharzyk K."/>
            <person name="Murdoch R.W."/>
            <person name="Higgins S."/>
            <person name="Loffler F."/>
        </authorList>
    </citation>
    <scope>NUCLEOTIDE SEQUENCE</scope>
</reference>
<dbReference type="PANTHER" id="PTHR36541:SF1">
    <property type="entry name" value="SUPEROXIDE REDUCTASE-RELATED"/>
    <property type="match status" value="1"/>
</dbReference>
<dbReference type="InterPro" id="IPR051233">
    <property type="entry name" value="Desulfoferrodoxin_SOR"/>
</dbReference>
<evidence type="ECO:0000256" key="2">
    <source>
        <dbReference type="ARBA" id="ARBA00022448"/>
    </source>
</evidence>
<organism evidence="7">
    <name type="scientific">bioreactor metagenome</name>
    <dbReference type="NCBI Taxonomy" id="1076179"/>
    <lineage>
        <taxon>unclassified sequences</taxon>
        <taxon>metagenomes</taxon>
        <taxon>ecological metagenomes</taxon>
    </lineage>
</organism>
<feature type="domain" description="Desulfoferrodoxin ferrous iron-binding" evidence="6">
    <location>
        <begin position="19"/>
        <end position="117"/>
    </location>
</feature>
<dbReference type="AlphaFoldDB" id="A0A645A607"/>
<dbReference type="InterPro" id="IPR002742">
    <property type="entry name" value="Desulfoferrodoxin_Fe-bd_dom"/>
</dbReference>
<evidence type="ECO:0000256" key="3">
    <source>
        <dbReference type="ARBA" id="ARBA00022723"/>
    </source>
</evidence>
<name>A0A645A607_9ZZZZ</name>
<gene>
    <name evidence="7" type="ORF">SDC9_95336</name>
</gene>
<comment type="caution">
    <text evidence="7">The sequence shown here is derived from an EMBL/GenBank/DDBJ whole genome shotgun (WGS) entry which is preliminary data.</text>
</comment>
<dbReference type="GO" id="GO:0016491">
    <property type="term" value="F:oxidoreductase activity"/>
    <property type="evidence" value="ECO:0007669"/>
    <property type="project" value="InterPro"/>
</dbReference>
<keyword evidence="4" id="KW-0249">Electron transport</keyword>
<dbReference type="PANTHER" id="PTHR36541">
    <property type="entry name" value="SUPEROXIDE REDUCTASE-RELATED"/>
    <property type="match status" value="1"/>
</dbReference>
<evidence type="ECO:0000313" key="7">
    <source>
        <dbReference type="EMBL" id="MPM48610.1"/>
    </source>
</evidence>
<evidence type="ECO:0000256" key="1">
    <source>
        <dbReference type="ARBA" id="ARBA00005941"/>
    </source>
</evidence>
<comment type="similarity">
    <text evidence="1">Belongs to the desulfoferrodoxin family.</text>
</comment>
<evidence type="ECO:0000259" key="6">
    <source>
        <dbReference type="Pfam" id="PF01880"/>
    </source>
</evidence>
<dbReference type="SUPFAM" id="SSF49367">
    <property type="entry name" value="Superoxide reductase-like"/>
    <property type="match status" value="1"/>
</dbReference>
<sequence length="129" mass="14900">MPRLFSYSDFSGGNETVRTYADKHSPVIICEKEALFDQPFTVKVRIGQSVKHPNAQDHHFQYIQLWNLETLVGELKLQRASYGDKPVHIEAHFTIIPKVSMRLKALAYCNKHGLWQSEEVFVKVEGQQE</sequence>
<dbReference type="EMBL" id="VSSQ01012175">
    <property type="protein sequence ID" value="MPM48610.1"/>
    <property type="molecule type" value="Genomic_DNA"/>
</dbReference>
<evidence type="ECO:0000256" key="4">
    <source>
        <dbReference type="ARBA" id="ARBA00022982"/>
    </source>
</evidence>
<keyword evidence="2" id="KW-0813">Transport</keyword>
<dbReference type="Gene3D" id="2.60.40.730">
    <property type="entry name" value="SOR catalytic domain"/>
    <property type="match status" value="1"/>
</dbReference>